<evidence type="ECO:0000313" key="10">
    <source>
        <dbReference type="Proteomes" id="UP000198618"/>
    </source>
</evidence>
<dbReference type="Gene3D" id="2.70.98.10">
    <property type="match status" value="1"/>
</dbReference>
<evidence type="ECO:0000313" key="9">
    <source>
        <dbReference type="EMBL" id="SES93665.1"/>
    </source>
</evidence>
<dbReference type="InterPro" id="IPR008183">
    <property type="entry name" value="Aldose_1/G6P_1-epimerase"/>
</dbReference>
<dbReference type="SUPFAM" id="SSF74650">
    <property type="entry name" value="Galactose mutarotase-like"/>
    <property type="match status" value="1"/>
</dbReference>
<dbReference type="InterPro" id="IPR014718">
    <property type="entry name" value="GH-type_carb-bd"/>
</dbReference>
<dbReference type="GO" id="GO:0006006">
    <property type="term" value="P:glucose metabolic process"/>
    <property type="evidence" value="ECO:0007669"/>
    <property type="project" value="TreeGrafter"/>
</dbReference>
<dbReference type="PANTHER" id="PTHR10091">
    <property type="entry name" value="ALDOSE-1-EPIMERASE"/>
    <property type="match status" value="1"/>
</dbReference>
<dbReference type="RefSeq" id="WP_090867665.1">
    <property type="nucleotide sequence ID" value="NZ_FOHE01000003.1"/>
</dbReference>
<proteinExistence type="inferred from homology"/>
<dbReference type="NCBIfam" id="NF008277">
    <property type="entry name" value="PRK11055.1"/>
    <property type="match status" value="1"/>
</dbReference>
<protein>
    <recommendedName>
        <fullName evidence="5">Aldose 1-epimerase</fullName>
        <ecNumber evidence="5">5.1.3.3</ecNumber>
    </recommendedName>
</protein>
<feature type="active site" description="Proton acceptor" evidence="6">
    <location>
        <position position="310"/>
    </location>
</feature>
<evidence type="ECO:0000256" key="7">
    <source>
        <dbReference type="PIRSR" id="PIRSR005096-2"/>
    </source>
</evidence>
<dbReference type="InterPro" id="IPR011013">
    <property type="entry name" value="Gal_mutarotase_sf_dom"/>
</dbReference>
<keyword evidence="10" id="KW-1185">Reference proteome</keyword>
<keyword evidence="4 5" id="KW-0119">Carbohydrate metabolism</keyword>
<dbReference type="OrthoDB" id="9779408at2"/>
<evidence type="ECO:0000256" key="2">
    <source>
        <dbReference type="ARBA" id="ARBA00006206"/>
    </source>
</evidence>
<dbReference type="GO" id="GO:0005737">
    <property type="term" value="C:cytoplasm"/>
    <property type="evidence" value="ECO:0007669"/>
    <property type="project" value="TreeGrafter"/>
</dbReference>
<accession>A0A1I0AK37</accession>
<dbReference type="InterPro" id="IPR047215">
    <property type="entry name" value="Galactose_mutarotase-like"/>
</dbReference>
<comment type="similarity">
    <text evidence="2 5">Belongs to the aldose epimerase family.</text>
</comment>
<dbReference type="Pfam" id="PF01263">
    <property type="entry name" value="Aldose_epim"/>
    <property type="match status" value="1"/>
</dbReference>
<name>A0A1I0AK37_9BACI</name>
<gene>
    <name evidence="9" type="ORF">SAMN05216389_103250</name>
</gene>
<evidence type="ECO:0000256" key="4">
    <source>
        <dbReference type="ARBA" id="ARBA00023277"/>
    </source>
</evidence>
<dbReference type="PIRSF" id="PIRSF005096">
    <property type="entry name" value="GALM"/>
    <property type="match status" value="1"/>
</dbReference>
<comment type="pathway">
    <text evidence="1 5">Carbohydrate metabolism; hexose metabolism.</text>
</comment>
<feature type="binding site" evidence="8">
    <location>
        <begin position="176"/>
        <end position="178"/>
    </location>
    <ligand>
        <name>beta-D-galactose</name>
        <dbReference type="ChEBI" id="CHEBI:27667"/>
    </ligand>
</feature>
<sequence length="346" mass="38940">MYIRTEKTPNGKWKLFTLTNDQHMQVSILNYGGTITRLVVPDKHGKLENIVLGYKNILDYESNPYFFGTIIGRVAGRIPNSTFTIDKSNYSLEANEGVHHLHGASTGFHRVTWNAEPFQTTNSVGVKLTHRSPDGEGGYPGNVEVTVTYTLTNDNQFKINYDAVSDQQTALTLTNHSYFNLSGDFKDTIHDHLVEIDSDHVVELDEQLIPTGEKVHVENTPFDFRTERKLASGIDSDHQQNRVVGNGYDHYFLFNNTTKNDVIVREKTSGRLMCITTNQPGMVMYTANTLPESVELTEGLSRNYLGVCFETQGPPASLHHDGFPSIILEANQPYQKHTVFSFGFTE</sequence>
<evidence type="ECO:0000256" key="1">
    <source>
        <dbReference type="ARBA" id="ARBA00005028"/>
    </source>
</evidence>
<dbReference type="EC" id="5.1.3.3" evidence="5"/>
<evidence type="ECO:0000256" key="8">
    <source>
        <dbReference type="PIRSR" id="PIRSR005096-3"/>
    </source>
</evidence>
<dbReference type="EMBL" id="FOHE01000003">
    <property type="protein sequence ID" value="SES93665.1"/>
    <property type="molecule type" value="Genomic_DNA"/>
</dbReference>
<dbReference type="GO" id="GO:0030246">
    <property type="term" value="F:carbohydrate binding"/>
    <property type="evidence" value="ECO:0007669"/>
    <property type="project" value="InterPro"/>
</dbReference>
<dbReference type="GO" id="GO:0004034">
    <property type="term" value="F:aldose 1-epimerase activity"/>
    <property type="evidence" value="ECO:0007669"/>
    <property type="project" value="UniProtKB-EC"/>
</dbReference>
<dbReference type="AlphaFoldDB" id="A0A1I0AK37"/>
<evidence type="ECO:0000256" key="3">
    <source>
        <dbReference type="ARBA" id="ARBA00023235"/>
    </source>
</evidence>
<dbReference type="UniPathway" id="UPA00242"/>
<dbReference type="Proteomes" id="UP000198618">
    <property type="component" value="Unassembled WGS sequence"/>
</dbReference>
<organism evidence="9 10">
    <name type="scientific">Oceanobacillus limi</name>
    <dbReference type="NCBI Taxonomy" id="930131"/>
    <lineage>
        <taxon>Bacteria</taxon>
        <taxon>Bacillati</taxon>
        <taxon>Bacillota</taxon>
        <taxon>Bacilli</taxon>
        <taxon>Bacillales</taxon>
        <taxon>Bacillaceae</taxon>
        <taxon>Oceanobacillus</taxon>
    </lineage>
</organism>
<feature type="active site" description="Proton donor" evidence="6">
    <location>
        <position position="176"/>
    </location>
</feature>
<feature type="binding site" evidence="7">
    <location>
        <position position="249"/>
    </location>
    <ligand>
        <name>beta-D-galactose</name>
        <dbReference type="ChEBI" id="CHEBI:27667"/>
    </ligand>
</feature>
<evidence type="ECO:0000256" key="5">
    <source>
        <dbReference type="PIRNR" id="PIRNR005096"/>
    </source>
</evidence>
<evidence type="ECO:0000256" key="6">
    <source>
        <dbReference type="PIRSR" id="PIRSR005096-1"/>
    </source>
</evidence>
<keyword evidence="3 5" id="KW-0413">Isomerase</keyword>
<dbReference type="InterPro" id="IPR015443">
    <property type="entry name" value="Aldose_1-epimerase"/>
</dbReference>
<dbReference type="CDD" id="cd09019">
    <property type="entry name" value="galactose_mutarotase_like"/>
    <property type="match status" value="1"/>
</dbReference>
<comment type="catalytic activity">
    <reaction evidence="5">
        <text>alpha-D-glucose = beta-D-glucose</text>
        <dbReference type="Rhea" id="RHEA:10264"/>
        <dbReference type="ChEBI" id="CHEBI:15903"/>
        <dbReference type="ChEBI" id="CHEBI:17925"/>
        <dbReference type="EC" id="5.1.3.3"/>
    </reaction>
</comment>
<dbReference type="PANTHER" id="PTHR10091:SF0">
    <property type="entry name" value="GALACTOSE MUTAROTASE"/>
    <property type="match status" value="1"/>
</dbReference>
<dbReference type="GO" id="GO:0033499">
    <property type="term" value="P:galactose catabolic process via UDP-galactose, Leloir pathway"/>
    <property type="evidence" value="ECO:0007669"/>
    <property type="project" value="TreeGrafter"/>
</dbReference>
<reference evidence="9 10" key="1">
    <citation type="submission" date="2016-10" db="EMBL/GenBank/DDBJ databases">
        <authorList>
            <person name="de Groot N.N."/>
        </authorList>
    </citation>
    <scope>NUCLEOTIDE SEQUENCE [LARGE SCALE GENOMIC DNA]</scope>
    <source>
        <strain evidence="9 10">IBRC-M 10780</strain>
    </source>
</reference>
<dbReference type="STRING" id="930131.SAMN05216389_103250"/>